<dbReference type="GO" id="GO:0016740">
    <property type="term" value="F:transferase activity"/>
    <property type="evidence" value="ECO:0007669"/>
    <property type="project" value="UniProtKB-KW"/>
</dbReference>
<dbReference type="PANTHER" id="PTHR43031">
    <property type="entry name" value="FAD-DEPENDENT OXIDOREDUCTASE"/>
    <property type="match status" value="1"/>
</dbReference>
<dbReference type="Pfam" id="PF00581">
    <property type="entry name" value="Rhodanese"/>
    <property type="match status" value="1"/>
</dbReference>
<evidence type="ECO:0000259" key="1">
    <source>
        <dbReference type="PROSITE" id="PS50206"/>
    </source>
</evidence>
<organism evidence="2 3">
    <name type="scientific">Caldimonas brevitalea</name>
    <dbReference type="NCBI Taxonomy" id="413882"/>
    <lineage>
        <taxon>Bacteria</taxon>
        <taxon>Pseudomonadati</taxon>
        <taxon>Pseudomonadota</taxon>
        <taxon>Betaproteobacteria</taxon>
        <taxon>Burkholderiales</taxon>
        <taxon>Sphaerotilaceae</taxon>
        <taxon>Caldimonas</taxon>
    </lineage>
</organism>
<feature type="domain" description="Rhodanese" evidence="1">
    <location>
        <begin position="20"/>
        <end position="112"/>
    </location>
</feature>
<dbReference type="AlphaFoldDB" id="A0A0G3BLS1"/>
<dbReference type="Gene3D" id="3.40.250.10">
    <property type="entry name" value="Rhodanese-like domain"/>
    <property type="match status" value="1"/>
</dbReference>
<dbReference type="Proteomes" id="UP000035352">
    <property type="component" value="Chromosome"/>
</dbReference>
<accession>A0A0G3BLS1</accession>
<name>A0A0G3BLS1_9BURK</name>
<dbReference type="PANTHER" id="PTHR43031:SF17">
    <property type="entry name" value="SULFURTRANSFERASE YTWF-RELATED"/>
    <property type="match status" value="1"/>
</dbReference>
<dbReference type="InterPro" id="IPR050229">
    <property type="entry name" value="GlpE_sulfurtransferase"/>
</dbReference>
<sequence>MQQYTVRELQQHLLDSAAAGTARPLLLDVREPWEFSLAAIRVPQADTLHIPMQEVPARLAEIEAERLVVCVCHHGMRSLQVAHFLAGQGHDQVVNLQGGIDAWSEQIDPNVPRY</sequence>
<proteinExistence type="predicted"/>
<dbReference type="RefSeq" id="WP_047194190.1">
    <property type="nucleotide sequence ID" value="NZ_CP011371.1"/>
</dbReference>
<evidence type="ECO:0000313" key="3">
    <source>
        <dbReference type="Proteomes" id="UP000035352"/>
    </source>
</evidence>
<dbReference type="KEGG" id="pbh:AAW51_1610"/>
<keyword evidence="2" id="KW-0808">Transferase</keyword>
<dbReference type="EMBL" id="CP011371">
    <property type="protein sequence ID" value="AKJ28301.1"/>
    <property type="molecule type" value="Genomic_DNA"/>
</dbReference>
<dbReference type="SUPFAM" id="SSF52821">
    <property type="entry name" value="Rhodanese/Cell cycle control phosphatase"/>
    <property type="match status" value="1"/>
</dbReference>
<dbReference type="SMART" id="SM00450">
    <property type="entry name" value="RHOD"/>
    <property type="match status" value="1"/>
</dbReference>
<gene>
    <name evidence="2" type="ORF">AAW51_1610</name>
</gene>
<keyword evidence="3" id="KW-1185">Reference proteome</keyword>
<dbReference type="PROSITE" id="PS50206">
    <property type="entry name" value="RHODANESE_3"/>
    <property type="match status" value="1"/>
</dbReference>
<dbReference type="OrthoDB" id="9811849at2"/>
<dbReference type="InterPro" id="IPR001763">
    <property type="entry name" value="Rhodanese-like_dom"/>
</dbReference>
<evidence type="ECO:0000313" key="2">
    <source>
        <dbReference type="EMBL" id="AKJ28301.1"/>
    </source>
</evidence>
<dbReference type="STRING" id="413882.AAW51_1610"/>
<dbReference type="InterPro" id="IPR036873">
    <property type="entry name" value="Rhodanese-like_dom_sf"/>
</dbReference>
<reference evidence="2 3" key="1">
    <citation type="submission" date="2015-05" db="EMBL/GenBank/DDBJ databases">
        <authorList>
            <person name="Tang B."/>
            <person name="Yu Y."/>
        </authorList>
    </citation>
    <scope>NUCLEOTIDE SEQUENCE [LARGE SCALE GENOMIC DNA]</scope>
    <source>
        <strain evidence="2 3">DSM 7029</strain>
    </source>
</reference>
<protein>
    <submittedName>
        <fullName evidence="2">Sulfurtransferase</fullName>
    </submittedName>
</protein>